<gene>
    <name evidence="4" type="primary">8239343</name>
    <name evidence="3" type="ORF">Phum_PHUM126810</name>
</gene>
<dbReference type="OrthoDB" id="366284at2759"/>
<dbReference type="InParanoid" id="E0VDY4"/>
<protein>
    <recommendedName>
        <fullName evidence="2">Programmed cell death protein 2 C-terminal domain-containing protein</fullName>
    </recommendedName>
</protein>
<feature type="region of interest" description="Disordered" evidence="1">
    <location>
        <begin position="129"/>
        <end position="153"/>
    </location>
</feature>
<evidence type="ECO:0000256" key="1">
    <source>
        <dbReference type="SAM" id="MobiDB-lite"/>
    </source>
</evidence>
<evidence type="ECO:0000313" key="5">
    <source>
        <dbReference type="Proteomes" id="UP000009046"/>
    </source>
</evidence>
<dbReference type="Pfam" id="PF04194">
    <property type="entry name" value="PDCD2_C"/>
    <property type="match status" value="1"/>
</dbReference>
<dbReference type="AlphaFoldDB" id="E0VDY4"/>
<dbReference type="RefSeq" id="XP_002424328.1">
    <property type="nucleotide sequence ID" value="XM_002424283.1"/>
</dbReference>
<sequence>MAKSKKNNIVLLGFEDEYVTEKHKSVLGYWTNKVGGSPDWPIEGISPPNCLLCGLKQLLIVQIYAPLENSSFHRTLYLFGCINPNCWNQKDSWTCLRSQLLDPEVTHSSFEKLDMEWCSGANDWDDDNGNFENGNSLRASSQNPSDNDSEEDSCSLTAIIENLNVKECNANWDGFEKSSGAVGKQMSPVASAEIEQEESEVVTIDTPTMPKKDLLSLLQESAPVPYYMRAGEENQNQCVTFVPFFISVEEENISSNHSDHVGELIQEYQKKHGEIHQHGSNQIREGNELCSEEYEKAVPAHGDKMFYHFLSRIQSNPGQILRYSRDNKRPLLIYPLQEFSKKCEYCDSDLIFEMQLLPTLIPKLKFQEDDDKIRLEFGTVLVFTCSKSCWSQGDKFKNEKYSFTMA</sequence>
<reference evidence="4" key="3">
    <citation type="submission" date="2021-02" db="UniProtKB">
        <authorList>
            <consortium name="EnsemblMetazoa"/>
        </authorList>
    </citation>
    <scope>IDENTIFICATION</scope>
    <source>
        <strain evidence="4">USDA</strain>
    </source>
</reference>
<accession>E0VDY4</accession>
<evidence type="ECO:0000313" key="4">
    <source>
        <dbReference type="EnsemblMetazoa" id="PHUM126810-PA"/>
    </source>
</evidence>
<keyword evidence="5" id="KW-1185">Reference proteome</keyword>
<dbReference type="CTD" id="8239343"/>
<dbReference type="HOGENOM" id="CLU_034893_1_0_1"/>
<dbReference type="PANTHER" id="PTHR46421">
    <property type="entry name" value="PROGRAMMED CELL DEATH PROTEIN 2-LIKE"/>
    <property type="match status" value="1"/>
</dbReference>
<reference evidence="3" key="1">
    <citation type="submission" date="2007-04" db="EMBL/GenBank/DDBJ databases">
        <title>Annotation of Pediculus humanus corporis strain USDA.</title>
        <authorList>
            <person name="Kirkness E."/>
            <person name="Hannick L."/>
            <person name="Hass B."/>
            <person name="Bruggner R."/>
            <person name="Lawson D."/>
            <person name="Bidwell S."/>
            <person name="Joardar V."/>
            <person name="Caler E."/>
            <person name="Walenz B."/>
            <person name="Inman J."/>
            <person name="Schobel S."/>
            <person name="Galinsky K."/>
            <person name="Amedeo P."/>
            <person name="Strausberg R."/>
        </authorList>
    </citation>
    <scope>NUCLEOTIDE SEQUENCE</scope>
    <source>
        <strain evidence="3">USDA</strain>
    </source>
</reference>
<proteinExistence type="predicted"/>
<dbReference type="OMA" id="MPGPWAD"/>
<reference evidence="3" key="2">
    <citation type="submission" date="2007-04" db="EMBL/GenBank/DDBJ databases">
        <title>The genome of the human body louse.</title>
        <authorList>
            <consortium name="The Human Body Louse Genome Consortium"/>
            <person name="Kirkness E."/>
            <person name="Walenz B."/>
            <person name="Hass B."/>
            <person name="Bruggner R."/>
            <person name="Strausberg R."/>
        </authorList>
    </citation>
    <scope>NUCLEOTIDE SEQUENCE</scope>
    <source>
        <strain evidence="3">USDA</strain>
    </source>
</reference>
<organism>
    <name type="scientific">Pediculus humanus subsp. corporis</name>
    <name type="common">Body louse</name>
    <dbReference type="NCBI Taxonomy" id="121224"/>
    <lineage>
        <taxon>Eukaryota</taxon>
        <taxon>Metazoa</taxon>
        <taxon>Ecdysozoa</taxon>
        <taxon>Arthropoda</taxon>
        <taxon>Hexapoda</taxon>
        <taxon>Insecta</taxon>
        <taxon>Pterygota</taxon>
        <taxon>Neoptera</taxon>
        <taxon>Paraneoptera</taxon>
        <taxon>Psocodea</taxon>
        <taxon>Troctomorpha</taxon>
        <taxon>Phthiraptera</taxon>
        <taxon>Anoplura</taxon>
        <taxon>Pediculidae</taxon>
        <taxon>Pediculus</taxon>
    </lineage>
</organism>
<dbReference type="VEuPathDB" id="VectorBase:PHUM126810"/>
<dbReference type="eggNOG" id="KOG2061">
    <property type="taxonomic scope" value="Eukaryota"/>
</dbReference>
<dbReference type="InterPro" id="IPR007320">
    <property type="entry name" value="PDCD2_C"/>
</dbReference>
<dbReference type="STRING" id="121224.E0VDY4"/>
<dbReference type="EnsemblMetazoa" id="PHUM126810-RA">
    <property type="protein sequence ID" value="PHUM126810-PA"/>
    <property type="gene ID" value="PHUM126810"/>
</dbReference>
<dbReference type="EMBL" id="AAZO01001486">
    <property type="status" value="NOT_ANNOTATED_CDS"/>
    <property type="molecule type" value="Genomic_DNA"/>
</dbReference>
<dbReference type="EMBL" id="DS235088">
    <property type="protein sequence ID" value="EEB11590.1"/>
    <property type="molecule type" value="Genomic_DNA"/>
</dbReference>
<dbReference type="GeneID" id="8239343"/>
<dbReference type="Proteomes" id="UP000009046">
    <property type="component" value="Unassembled WGS sequence"/>
</dbReference>
<feature type="domain" description="Programmed cell death protein 2 C-terminal" evidence="2">
    <location>
        <begin position="303"/>
        <end position="397"/>
    </location>
</feature>
<dbReference type="KEGG" id="phu:Phum_PHUM126810"/>
<evidence type="ECO:0000259" key="2">
    <source>
        <dbReference type="Pfam" id="PF04194"/>
    </source>
</evidence>
<evidence type="ECO:0000313" key="3">
    <source>
        <dbReference type="EMBL" id="EEB11590.1"/>
    </source>
</evidence>
<dbReference type="PANTHER" id="PTHR46421:SF1">
    <property type="entry name" value="PROGRAMMED CELL DEATH PROTEIN 2-LIKE"/>
    <property type="match status" value="1"/>
</dbReference>
<dbReference type="GO" id="GO:0005737">
    <property type="term" value="C:cytoplasm"/>
    <property type="evidence" value="ECO:0007669"/>
    <property type="project" value="InterPro"/>
</dbReference>
<dbReference type="FunCoup" id="E0VDY4">
    <property type="interactions" value="890"/>
</dbReference>
<feature type="compositionally biased region" description="Polar residues" evidence="1">
    <location>
        <begin position="130"/>
        <end position="146"/>
    </location>
</feature>
<name>E0VDY4_PEDHC</name>
<dbReference type="InterPro" id="IPR052815">
    <property type="entry name" value="PDCD2-like_regulator"/>
</dbReference>
<dbReference type="GO" id="GO:0006915">
    <property type="term" value="P:apoptotic process"/>
    <property type="evidence" value="ECO:0007669"/>
    <property type="project" value="TreeGrafter"/>
</dbReference>